<feature type="region of interest" description="Disordered" evidence="1">
    <location>
        <begin position="512"/>
        <end position="544"/>
    </location>
</feature>
<dbReference type="SUPFAM" id="SSF55729">
    <property type="entry name" value="Acyl-CoA N-acyltransferases (Nat)"/>
    <property type="match status" value="1"/>
</dbReference>
<keyword evidence="3" id="KW-1185">Reference proteome</keyword>
<dbReference type="CDD" id="cd04301">
    <property type="entry name" value="NAT_SF"/>
    <property type="match status" value="1"/>
</dbReference>
<sequence>MVGQGRSFRVVASKPGESTWSQLAWQEQRTLAIRRRPASDPTLPPPLTYIASVSYRTHRGREGEYRFRAPPNHLRVDPDVAEDIVYYVVPERLIQQREINCCALYFSKYFGIWGRRAAEKLGPEARHDGELIQVCLKGTTVSLSAADLRWKYLPKGANNILITAVTRDHHIIGHCFVSQWHRGARDRVWWITQLVVRPDHRDQLKATRMLRALVEHYDIGRATLPTKDHVGILSPHPYAILTVLRVFGRGVEVLPSRPDWVDDPKGFAHVPLARAACLPLLQESPVPHLRNARPSRTSLTAYTRSWIDHTESRKALKRIMLDDGCEYLCVLEYKWDSQYDYKPQPPGPCALATRELPDRPVHTTQLVPREPGHFALPVRYVQLDQALSERPEYIRRNPGRDLEVSGAVLYEFDTGIYAAAQEVLKTNLEGVIASMDPKWLPSELHSAYVARGLYGHFTRWCDLKEWLRRTDESDEEFERNLWVRVPILQAVHFLELSQQDYLRSIRTKQSDPGMALECDNSEPNLGDDGIDSRKEVDTAVVRRS</sequence>
<name>A0A6G1JIY2_9PLEO</name>
<dbReference type="AlphaFoldDB" id="A0A6G1JIY2"/>
<dbReference type="EMBL" id="MU005571">
    <property type="protein sequence ID" value="KAF2690527.1"/>
    <property type="molecule type" value="Genomic_DNA"/>
</dbReference>
<reference evidence="2" key="1">
    <citation type="journal article" date="2020" name="Stud. Mycol.">
        <title>101 Dothideomycetes genomes: a test case for predicting lifestyles and emergence of pathogens.</title>
        <authorList>
            <person name="Haridas S."/>
            <person name="Albert R."/>
            <person name="Binder M."/>
            <person name="Bloem J."/>
            <person name="Labutti K."/>
            <person name="Salamov A."/>
            <person name="Andreopoulos B."/>
            <person name="Baker S."/>
            <person name="Barry K."/>
            <person name="Bills G."/>
            <person name="Bluhm B."/>
            <person name="Cannon C."/>
            <person name="Castanera R."/>
            <person name="Culley D."/>
            <person name="Daum C."/>
            <person name="Ezra D."/>
            <person name="Gonzalez J."/>
            <person name="Henrissat B."/>
            <person name="Kuo A."/>
            <person name="Liang C."/>
            <person name="Lipzen A."/>
            <person name="Lutzoni F."/>
            <person name="Magnuson J."/>
            <person name="Mondo S."/>
            <person name="Nolan M."/>
            <person name="Ohm R."/>
            <person name="Pangilinan J."/>
            <person name="Park H.-J."/>
            <person name="Ramirez L."/>
            <person name="Alfaro M."/>
            <person name="Sun H."/>
            <person name="Tritt A."/>
            <person name="Yoshinaga Y."/>
            <person name="Zwiers L.-H."/>
            <person name="Turgeon B."/>
            <person name="Goodwin S."/>
            <person name="Spatafora J."/>
            <person name="Crous P."/>
            <person name="Grigoriev I."/>
        </authorList>
    </citation>
    <scope>NUCLEOTIDE SEQUENCE</scope>
    <source>
        <strain evidence="2">CBS 122367</strain>
    </source>
</reference>
<organism evidence="2 3">
    <name type="scientific">Lentithecium fluviatile CBS 122367</name>
    <dbReference type="NCBI Taxonomy" id="1168545"/>
    <lineage>
        <taxon>Eukaryota</taxon>
        <taxon>Fungi</taxon>
        <taxon>Dikarya</taxon>
        <taxon>Ascomycota</taxon>
        <taxon>Pezizomycotina</taxon>
        <taxon>Dothideomycetes</taxon>
        <taxon>Pleosporomycetidae</taxon>
        <taxon>Pleosporales</taxon>
        <taxon>Massarineae</taxon>
        <taxon>Lentitheciaceae</taxon>
        <taxon>Lentithecium</taxon>
    </lineage>
</organism>
<proteinExistence type="predicted"/>
<dbReference type="InterPro" id="IPR016181">
    <property type="entry name" value="Acyl_CoA_acyltransferase"/>
</dbReference>
<dbReference type="Gene3D" id="3.40.630.30">
    <property type="match status" value="1"/>
</dbReference>
<evidence type="ECO:0008006" key="4">
    <source>
        <dbReference type="Google" id="ProtNLM"/>
    </source>
</evidence>
<dbReference type="Proteomes" id="UP000799291">
    <property type="component" value="Unassembled WGS sequence"/>
</dbReference>
<evidence type="ECO:0000313" key="3">
    <source>
        <dbReference type="Proteomes" id="UP000799291"/>
    </source>
</evidence>
<accession>A0A6G1JIY2</accession>
<evidence type="ECO:0000313" key="2">
    <source>
        <dbReference type="EMBL" id="KAF2690527.1"/>
    </source>
</evidence>
<protein>
    <recommendedName>
        <fullName evidence="4">N-acetyltransferase domain-containing protein</fullName>
    </recommendedName>
</protein>
<dbReference type="OrthoDB" id="2019666at2759"/>
<gene>
    <name evidence="2" type="ORF">K458DRAFT_427247</name>
</gene>
<evidence type="ECO:0000256" key="1">
    <source>
        <dbReference type="SAM" id="MobiDB-lite"/>
    </source>
</evidence>